<feature type="chain" id="PRO_5047214539" evidence="1">
    <location>
        <begin position="25"/>
        <end position="338"/>
    </location>
</feature>
<feature type="signal peptide" evidence="1">
    <location>
        <begin position="1"/>
        <end position="24"/>
    </location>
</feature>
<gene>
    <name evidence="2" type="ORF">M3P09_14845</name>
</gene>
<dbReference type="Gene3D" id="2.60.40.1120">
    <property type="entry name" value="Carboxypeptidase-like, regulatory domain"/>
    <property type="match status" value="1"/>
</dbReference>
<evidence type="ECO:0000313" key="2">
    <source>
        <dbReference type="EMBL" id="MCL6296288.1"/>
    </source>
</evidence>
<sequence length="338" mass="39382">MKFKTFIYLLFLLLSFSGISQTFSGIVLDAKTKIPIESAAIYFDNTTIGTTTDSEGKFSILYTDANQSGLVISYLGYQTETILDYRQKNNITVYLKQTNNVLDEVIVYADDGLTRRQKLRLFRKQFLGFSSFAKSCKILNEKDLILRYNRKKRQLTASAFSPIIIENKSLQYVVFFDIKQFEINFNYVEEINNVFEIKSVNFSGKSFYKNFDNFKENKAKRNREKAYKGSVLEFMRALYNEALEAKGYQIFSKRFKVNPWDYFKIQQISNTSSKRVLLDKPVNILYDKNYQTKIEFLEPAILIDEYGNYSDVTKVMFSGYLGNQRVGDLLPLDYGLQD</sequence>
<dbReference type="Pfam" id="PF13715">
    <property type="entry name" value="CarbopepD_reg_2"/>
    <property type="match status" value="1"/>
</dbReference>
<comment type="caution">
    <text evidence="2">The sequence shown here is derived from an EMBL/GenBank/DDBJ whole genome shotgun (WGS) entry which is preliminary data.</text>
</comment>
<organism evidence="2 3">
    <name type="scientific">Jejuia spongiicola</name>
    <dbReference type="NCBI Taxonomy" id="2942207"/>
    <lineage>
        <taxon>Bacteria</taxon>
        <taxon>Pseudomonadati</taxon>
        <taxon>Bacteroidota</taxon>
        <taxon>Flavobacteriia</taxon>
        <taxon>Flavobacteriales</taxon>
        <taxon>Flavobacteriaceae</taxon>
        <taxon>Jejuia</taxon>
    </lineage>
</organism>
<evidence type="ECO:0000313" key="3">
    <source>
        <dbReference type="Proteomes" id="UP001165381"/>
    </source>
</evidence>
<accession>A0ABT0QII1</accession>
<dbReference type="EMBL" id="JAMFLZ010000007">
    <property type="protein sequence ID" value="MCL6296288.1"/>
    <property type="molecule type" value="Genomic_DNA"/>
</dbReference>
<dbReference type="RefSeq" id="WP_099565317.1">
    <property type="nucleotide sequence ID" value="NZ_JAMFLZ010000007.1"/>
</dbReference>
<evidence type="ECO:0000256" key="1">
    <source>
        <dbReference type="SAM" id="SignalP"/>
    </source>
</evidence>
<dbReference type="SUPFAM" id="SSF49464">
    <property type="entry name" value="Carboxypeptidase regulatory domain-like"/>
    <property type="match status" value="1"/>
</dbReference>
<dbReference type="InterPro" id="IPR008969">
    <property type="entry name" value="CarboxyPept-like_regulatory"/>
</dbReference>
<proteinExistence type="predicted"/>
<reference evidence="2" key="1">
    <citation type="submission" date="2022-05" db="EMBL/GenBank/DDBJ databases">
        <authorList>
            <person name="Park J.-S."/>
        </authorList>
    </citation>
    <scope>NUCLEOTIDE SEQUENCE</scope>
    <source>
        <strain evidence="2">2012CJ34-3</strain>
    </source>
</reference>
<keyword evidence="3" id="KW-1185">Reference proteome</keyword>
<keyword evidence="1" id="KW-0732">Signal</keyword>
<protein>
    <submittedName>
        <fullName evidence="2">Carboxypeptidase-like regulatory domain-containing protein</fullName>
    </submittedName>
</protein>
<name>A0ABT0QII1_9FLAO</name>
<dbReference type="Proteomes" id="UP001165381">
    <property type="component" value="Unassembled WGS sequence"/>
</dbReference>